<comment type="caution">
    <text evidence="1">The sequence shown here is derived from an EMBL/GenBank/DDBJ whole genome shotgun (WGS) entry which is preliminary data.</text>
</comment>
<sequence length="328" mass="35602">MLPDGVRPTVVVGHARFTGPMAKALADQSYPQATRLHFVHMHPDRIEWGKGDREDAARTAEQHTIQERELCETATRTIAVGPLLHEYALSKLTYGPRVADAVQVVPGFDAMPPVRRQRLGRALIMVLGRVHNENKGLALAAKAVGYAVNQLGHSEEDLELYLRGVRPGRGADVRRALLEWSGLPGLTTTIRNYTENPAAVLADLATISLVLMPSFEEDFGLVGWEALCAGVPVLISARSGLGTLIRASGLPDDLVARVVLDVRKDGAVDVPLWASHISRVLHNREAAFRTVEQVLAFMADRYTWAAAVEVVEDAVRGRQSPALPGNGG</sequence>
<dbReference type="EMBL" id="SNXZ01000012">
    <property type="protein sequence ID" value="TDP89614.1"/>
    <property type="molecule type" value="Genomic_DNA"/>
</dbReference>
<protein>
    <submittedName>
        <fullName evidence="1">Glycosyltransferase involved in cell wall biosynthesis</fullName>
    </submittedName>
</protein>
<proteinExistence type="predicted"/>
<accession>A0A4R6RSB0</accession>
<dbReference type="Gene3D" id="3.40.50.2000">
    <property type="entry name" value="Glycogen Phosphorylase B"/>
    <property type="match status" value="1"/>
</dbReference>
<dbReference type="Proteomes" id="UP000295444">
    <property type="component" value="Unassembled WGS sequence"/>
</dbReference>
<evidence type="ECO:0000313" key="1">
    <source>
        <dbReference type="EMBL" id="TDP89614.1"/>
    </source>
</evidence>
<reference evidence="1 2" key="1">
    <citation type="submission" date="2019-03" db="EMBL/GenBank/DDBJ databases">
        <title>Genomic Encyclopedia of Type Strains, Phase IV (KMG-IV): sequencing the most valuable type-strain genomes for metagenomic binning, comparative biology and taxonomic classification.</title>
        <authorList>
            <person name="Goeker M."/>
        </authorList>
    </citation>
    <scope>NUCLEOTIDE SEQUENCE [LARGE SCALE GENOMIC DNA]</scope>
    <source>
        <strain evidence="1 2">DSM 45361</strain>
    </source>
</reference>
<dbReference type="SUPFAM" id="SSF53756">
    <property type="entry name" value="UDP-Glycosyltransferase/glycogen phosphorylase"/>
    <property type="match status" value="1"/>
</dbReference>
<name>A0A4R6RSB0_LABRH</name>
<gene>
    <name evidence="1" type="ORF">EV186_11214</name>
</gene>
<evidence type="ECO:0000313" key="2">
    <source>
        <dbReference type="Proteomes" id="UP000295444"/>
    </source>
</evidence>
<keyword evidence="2" id="KW-1185">Reference proteome</keyword>
<dbReference type="GO" id="GO:0016740">
    <property type="term" value="F:transferase activity"/>
    <property type="evidence" value="ECO:0007669"/>
    <property type="project" value="UniProtKB-KW"/>
</dbReference>
<dbReference type="Pfam" id="PF20706">
    <property type="entry name" value="GT4-conflict"/>
    <property type="match status" value="1"/>
</dbReference>
<dbReference type="AlphaFoldDB" id="A0A4R6RSB0"/>
<organism evidence="1 2">
    <name type="scientific">Labedaea rhizosphaerae</name>
    <dbReference type="NCBI Taxonomy" id="598644"/>
    <lineage>
        <taxon>Bacteria</taxon>
        <taxon>Bacillati</taxon>
        <taxon>Actinomycetota</taxon>
        <taxon>Actinomycetes</taxon>
        <taxon>Pseudonocardiales</taxon>
        <taxon>Pseudonocardiaceae</taxon>
        <taxon>Labedaea</taxon>
    </lineage>
</organism>
<keyword evidence="1" id="KW-0808">Transferase</keyword>